<reference evidence="2" key="1">
    <citation type="submission" date="2022-08" db="EMBL/GenBank/DDBJ databases">
        <authorList>
            <person name="Gutierrez-Valencia J."/>
        </authorList>
    </citation>
    <scope>NUCLEOTIDE SEQUENCE</scope>
</reference>
<dbReference type="Proteomes" id="UP001154282">
    <property type="component" value="Unassembled WGS sequence"/>
</dbReference>
<dbReference type="PANTHER" id="PTHR37216:SF1">
    <property type="entry name" value="EXPRESSED PROTEIN"/>
    <property type="match status" value="1"/>
</dbReference>
<dbReference type="EMBL" id="CAMGYJ010000011">
    <property type="protein sequence ID" value="CAI0628386.1"/>
    <property type="molecule type" value="Genomic_DNA"/>
</dbReference>
<name>A0AAV0S5C6_9ROSI</name>
<dbReference type="InterPro" id="IPR049380">
    <property type="entry name" value="FhbB_dom_sf"/>
</dbReference>
<protein>
    <submittedName>
        <fullName evidence="2">Uncharacterized protein</fullName>
    </submittedName>
</protein>
<evidence type="ECO:0000313" key="3">
    <source>
        <dbReference type="Proteomes" id="UP001154282"/>
    </source>
</evidence>
<dbReference type="PANTHER" id="PTHR37216">
    <property type="entry name" value="EXPRESSED PROTEIN"/>
    <property type="match status" value="1"/>
</dbReference>
<feature type="region of interest" description="Disordered" evidence="1">
    <location>
        <begin position="79"/>
        <end position="107"/>
    </location>
</feature>
<feature type="compositionally biased region" description="Gly residues" evidence="1">
    <location>
        <begin position="95"/>
        <end position="107"/>
    </location>
</feature>
<feature type="compositionally biased region" description="Basic and acidic residues" evidence="1">
    <location>
        <begin position="79"/>
        <end position="94"/>
    </location>
</feature>
<accession>A0AAV0S5C6</accession>
<dbReference type="AlphaFoldDB" id="A0AAV0S5C6"/>
<keyword evidence="3" id="KW-1185">Reference proteome</keyword>
<evidence type="ECO:0000256" key="1">
    <source>
        <dbReference type="SAM" id="MobiDB-lite"/>
    </source>
</evidence>
<comment type="caution">
    <text evidence="2">The sequence shown here is derived from an EMBL/GenBank/DDBJ whole genome shotgun (WGS) entry which is preliminary data.</text>
</comment>
<feature type="region of interest" description="Disordered" evidence="1">
    <location>
        <begin position="1"/>
        <end position="21"/>
    </location>
</feature>
<evidence type="ECO:0000313" key="2">
    <source>
        <dbReference type="EMBL" id="CAI0628386.1"/>
    </source>
</evidence>
<dbReference type="Pfam" id="PF25284">
    <property type="entry name" value="DUF7874"/>
    <property type="match status" value="1"/>
</dbReference>
<feature type="compositionally biased region" description="Polar residues" evidence="1">
    <location>
        <begin position="1"/>
        <end position="14"/>
    </location>
</feature>
<sequence>MVWELSQRTGQNGSDHNKDRDIATAIEECYDKYFKESTQELSSADFYAAVCKTVEEINKKLNSTQFRVSDKEKLKQVYNSHYKDDSKNNKEKGIVKGGIPKGAGGNNDWGRVHGVRIFRSVHQNKG</sequence>
<gene>
    <name evidence="2" type="ORF">LITE_LOCUS51622</name>
</gene>
<organism evidence="2 3">
    <name type="scientific">Linum tenue</name>
    <dbReference type="NCBI Taxonomy" id="586396"/>
    <lineage>
        <taxon>Eukaryota</taxon>
        <taxon>Viridiplantae</taxon>
        <taxon>Streptophyta</taxon>
        <taxon>Embryophyta</taxon>
        <taxon>Tracheophyta</taxon>
        <taxon>Spermatophyta</taxon>
        <taxon>Magnoliopsida</taxon>
        <taxon>eudicotyledons</taxon>
        <taxon>Gunneridae</taxon>
        <taxon>Pentapetalae</taxon>
        <taxon>rosids</taxon>
        <taxon>fabids</taxon>
        <taxon>Malpighiales</taxon>
        <taxon>Linaceae</taxon>
        <taxon>Linum</taxon>
    </lineage>
</organism>
<dbReference type="Gene3D" id="6.10.250.2300">
    <property type="match status" value="1"/>
</dbReference>
<proteinExistence type="predicted"/>
<dbReference type="InterPro" id="IPR057196">
    <property type="entry name" value="DUF7874"/>
</dbReference>